<proteinExistence type="predicted"/>
<name>A0A3G6T2P9_9FLAO</name>
<evidence type="ECO:0000313" key="3">
    <source>
        <dbReference type="Proteomes" id="UP000271193"/>
    </source>
</evidence>
<evidence type="ECO:0000313" key="2">
    <source>
        <dbReference type="EMBL" id="AZB23458.1"/>
    </source>
</evidence>
<dbReference type="GeneID" id="99063547"/>
<dbReference type="RefSeq" id="WP_123868607.1">
    <property type="nucleotide sequence ID" value="NZ_CP033932.1"/>
</dbReference>
<dbReference type="Proteomes" id="UP000271193">
    <property type="component" value="Chromosome"/>
</dbReference>
<accession>A0A3G6T2P9</accession>
<dbReference type="AlphaFoldDB" id="A0A3G6T2P9"/>
<evidence type="ECO:0000256" key="1">
    <source>
        <dbReference type="SAM" id="SignalP"/>
    </source>
</evidence>
<dbReference type="EMBL" id="CP033932">
    <property type="protein sequence ID" value="AZB23458.1"/>
    <property type="molecule type" value="Genomic_DNA"/>
</dbReference>
<keyword evidence="1" id="KW-0732">Signal</keyword>
<protein>
    <recommendedName>
        <fullName evidence="4">T9SS C-terminal target domain-containing protein</fullName>
    </recommendedName>
</protein>
<reference evidence="3" key="1">
    <citation type="submission" date="2018-11" db="EMBL/GenBank/DDBJ databases">
        <title>Proposal to divide the Flavobacteriaceae and reorganize its genera based on Amino Acid Identity values calculated from whole genome sequences.</title>
        <authorList>
            <person name="Nicholson A.C."/>
            <person name="Gulvik C.A."/>
            <person name="Whitney A.M."/>
            <person name="Humrighouse B.W."/>
            <person name="Bell M."/>
            <person name="Holmes B."/>
            <person name="Steigerwalt A.G."/>
            <person name="Villarma A."/>
            <person name="Sheth M."/>
            <person name="Batra D."/>
            <person name="Pryor J."/>
            <person name="Bernardet J.-F."/>
            <person name="Hugo C."/>
            <person name="Kampfer P."/>
            <person name="Newman J."/>
            <person name="McQuiston J.R."/>
        </authorList>
    </citation>
    <scope>NUCLEOTIDE SEQUENCE [LARGE SCALE GENOMIC DNA]</scope>
    <source>
        <strain evidence="3">G0229</strain>
    </source>
</reference>
<evidence type="ECO:0008006" key="4">
    <source>
        <dbReference type="Google" id="ProtNLM"/>
    </source>
</evidence>
<gene>
    <name evidence="2" type="ORF">EG339_01865</name>
</gene>
<feature type="chain" id="PRO_5017929975" description="T9SS C-terminal target domain-containing protein" evidence="1">
    <location>
        <begin position="19"/>
        <end position="274"/>
    </location>
</feature>
<sequence length="274" mass="28965">MKKLTIVLFMGITHLGFAQIGVNTPNPQAVFHMDGKKNNEISGPVSQANQTDDVVMTSGGYIGIGNNNPATSLDIKTTGTLATPVSGIKIADGAQNENYVLTSDANGNGLWKPVRLTVLRGVNGAGIDFPFVFTNDARYTGSYIDLPPGKWLVTVQQLIIPAGAVLTSDQWMWLRTSFSDDPNIVPGDIGTFSADLTEAPTLVSGLIQGPTAPGLTRFSLMQGSLVINNSSGAVKRYKYIAGMNVVGGAQTAGTYFQGFGGNWGENIMYAVPTN</sequence>
<keyword evidence="3" id="KW-1185">Reference proteome</keyword>
<dbReference type="KEGG" id="cben:EG339_01865"/>
<organism evidence="2 3">
    <name type="scientific">Chryseobacterium bernardetii</name>
    <dbReference type="NCBI Taxonomy" id="1241978"/>
    <lineage>
        <taxon>Bacteria</taxon>
        <taxon>Pseudomonadati</taxon>
        <taxon>Bacteroidota</taxon>
        <taxon>Flavobacteriia</taxon>
        <taxon>Flavobacteriales</taxon>
        <taxon>Weeksellaceae</taxon>
        <taxon>Chryseobacterium group</taxon>
        <taxon>Chryseobacterium</taxon>
    </lineage>
</organism>
<feature type="signal peptide" evidence="1">
    <location>
        <begin position="1"/>
        <end position="18"/>
    </location>
</feature>